<keyword evidence="2" id="KW-1185">Reference proteome</keyword>
<evidence type="ECO:0000313" key="1">
    <source>
        <dbReference type="EMBL" id="NJP93951.1"/>
    </source>
</evidence>
<gene>
    <name evidence="1" type="ORF">HCN51_31705</name>
</gene>
<sequence>MPSDLSRVIDERPRTYRLRTPRHSTVTAELGGAGDPVKIQIRVSRPIDLVLGMNTSPVLELSSEEAWALWALLSDGLGAAGDPPDWTAGPLPAYGPDGQALPPMAAVLPVEPF</sequence>
<dbReference type="RefSeq" id="WP_168014482.1">
    <property type="nucleotide sequence ID" value="NZ_JAATEP010000026.1"/>
</dbReference>
<evidence type="ECO:0000313" key="2">
    <source>
        <dbReference type="Proteomes" id="UP000696294"/>
    </source>
</evidence>
<reference evidence="1 2" key="1">
    <citation type="submission" date="2020-03" db="EMBL/GenBank/DDBJ databases">
        <title>WGS of actinomycetes isolated from Thailand.</title>
        <authorList>
            <person name="Thawai C."/>
        </authorList>
    </citation>
    <scope>NUCLEOTIDE SEQUENCE [LARGE SCALE GENOMIC DNA]</scope>
    <source>
        <strain evidence="1 2">FMUSA5-5</strain>
    </source>
</reference>
<organism evidence="1 2">
    <name type="scientific">Nonomuraea composti</name>
    <dbReference type="NCBI Taxonomy" id="2720023"/>
    <lineage>
        <taxon>Bacteria</taxon>
        <taxon>Bacillati</taxon>
        <taxon>Actinomycetota</taxon>
        <taxon>Actinomycetes</taxon>
        <taxon>Streptosporangiales</taxon>
        <taxon>Streptosporangiaceae</taxon>
        <taxon>Nonomuraea</taxon>
    </lineage>
</organism>
<dbReference type="EMBL" id="JAATEP010000026">
    <property type="protein sequence ID" value="NJP93951.1"/>
    <property type="molecule type" value="Genomic_DNA"/>
</dbReference>
<accession>A0ABX1BF66</accession>
<comment type="caution">
    <text evidence="1">The sequence shown here is derived from an EMBL/GenBank/DDBJ whole genome shotgun (WGS) entry which is preliminary data.</text>
</comment>
<dbReference type="Proteomes" id="UP000696294">
    <property type="component" value="Unassembled WGS sequence"/>
</dbReference>
<name>A0ABX1BF66_9ACTN</name>
<protein>
    <submittedName>
        <fullName evidence="1">Uncharacterized protein</fullName>
    </submittedName>
</protein>
<proteinExistence type="predicted"/>